<dbReference type="GO" id="GO:0000976">
    <property type="term" value="F:transcription cis-regulatory region binding"/>
    <property type="evidence" value="ECO:0007669"/>
    <property type="project" value="TreeGrafter"/>
</dbReference>
<protein>
    <recommendedName>
        <fullName evidence="9">C2H2-type domain-containing protein</fullName>
    </recommendedName>
</protein>
<dbReference type="AlphaFoldDB" id="A0AAN9KIX9"/>
<name>A0AAN9KIX9_CLITE</name>
<dbReference type="PROSITE" id="PS50157">
    <property type="entry name" value="ZINC_FINGER_C2H2_2"/>
    <property type="match status" value="2"/>
</dbReference>
<evidence type="ECO:0000256" key="2">
    <source>
        <dbReference type="ARBA" id="ARBA00022737"/>
    </source>
</evidence>
<dbReference type="InterPro" id="IPR013087">
    <property type="entry name" value="Znf_C2H2_type"/>
</dbReference>
<keyword evidence="11" id="KW-1185">Reference proteome</keyword>
<dbReference type="EMBL" id="JAYKXN010000001">
    <property type="protein sequence ID" value="KAK7316599.1"/>
    <property type="molecule type" value="Genomic_DNA"/>
</dbReference>
<evidence type="ECO:0000256" key="3">
    <source>
        <dbReference type="ARBA" id="ARBA00022771"/>
    </source>
</evidence>
<dbReference type="PANTHER" id="PTHR45988:SF18">
    <property type="entry name" value="C2H2-TYPE ZINC FINGER FAMILY PROTEIN"/>
    <property type="match status" value="1"/>
</dbReference>
<keyword evidence="3 7" id="KW-0863">Zinc-finger</keyword>
<dbReference type="InterPro" id="IPR044653">
    <property type="entry name" value="AZF1/2/3-like"/>
</dbReference>
<feature type="domain" description="C2H2-type" evidence="9">
    <location>
        <begin position="36"/>
        <end position="63"/>
    </location>
</feature>
<keyword evidence="2" id="KW-0677">Repeat</keyword>
<sequence length="260" mass="29101">MFSLHSSALSLPVSLCGTFSSLMKMVKKNGSSASKKVCRFCRREFTSANALGGHMRTHCKTRRVSKFTHRKKTQHLHSYATASYGNRVRLGGPNDDEVTIDLAKSLNGLGWKVHKKRDGRRKNNTHNSNCYSFVDDEYSFSNDDDQKLSEVLTWGGVNPSSAHKICKTRSTYKCVVCDQVFSTIHGVLRHAKDEQGEKEEEGQDEINFNGYDGYEADTEDCTSDDAGKARKSAAPVVPRMRALDLNEVPPKEEDSPKKED</sequence>
<proteinExistence type="predicted"/>
<evidence type="ECO:0000256" key="1">
    <source>
        <dbReference type="ARBA" id="ARBA00022723"/>
    </source>
</evidence>
<dbReference type="PANTHER" id="PTHR45988">
    <property type="entry name" value="C2H2 TYPE ZINC FINGER TRANSCRIPTION FACTOR FAMILY-RELATED"/>
    <property type="match status" value="1"/>
</dbReference>
<feature type="domain" description="C2H2-type" evidence="9">
    <location>
        <begin position="172"/>
        <end position="199"/>
    </location>
</feature>
<evidence type="ECO:0000256" key="4">
    <source>
        <dbReference type="ARBA" id="ARBA00022833"/>
    </source>
</evidence>
<evidence type="ECO:0000256" key="7">
    <source>
        <dbReference type="PROSITE-ProRule" id="PRU00042"/>
    </source>
</evidence>
<dbReference type="GO" id="GO:0005634">
    <property type="term" value="C:nucleus"/>
    <property type="evidence" value="ECO:0007669"/>
    <property type="project" value="TreeGrafter"/>
</dbReference>
<evidence type="ECO:0000256" key="6">
    <source>
        <dbReference type="ARBA" id="ARBA00023163"/>
    </source>
</evidence>
<comment type="caution">
    <text evidence="10">The sequence shown here is derived from an EMBL/GenBank/DDBJ whole genome shotgun (WGS) entry which is preliminary data.</text>
</comment>
<dbReference type="PROSITE" id="PS00028">
    <property type="entry name" value="ZINC_FINGER_C2H2_1"/>
    <property type="match status" value="1"/>
</dbReference>
<feature type="compositionally biased region" description="Acidic residues" evidence="8">
    <location>
        <begin position="214"/>
        <end position="223"/>
    </location>
</feature>
<organism evidence="10 11">
    <name type="scientific">Clitoria ternatea</name>
    <name type="common">Butterfly pea</name>
    <dbReference type="NCBI Taxonomy" id="43366"/>
    <lineage>
        <taxon>Eukaryota</taxon>
        <taxon>Viridiplantae</taxon>
        <taxon>Streptophyta</taxon>
        <taxon>Embryophyta</taxon>
        <taxon>Tracheophyta</taxon>
        <taxon>Spermatophyta</taxon>
        <taxon>Magnoliopsida</taxon>
        <taxon>eudicotyledons</taxon>
        <taxon>Gunneridae</taxon>
        <taxon>Pentapetalae</taxon>
        <taxon>rosids</taxon>
        <taxon>fabids</taxon>
        <taxon>Fabales</taxon>
        <taxon>Fabaceae</taxon>
        <taxon>Papilionoideae</taxon>
        <taxon>50 kb inversion clade</taxon>
        <taxon>NPAAA clade</taxon>
        <taxon>indigoferoid/millettioid clade</taxon>
        <taxon>Phaseoleae</taxon>
        <taxon>Clitoria</taxon>
    </lineage>
</organism>
<evidence type="ECO:0000259" key="9">
    <source>
        <dbReference type="PROSITE" id="PS50157"/>
    </source>
</evidence>
<dbReference type="Pfam" id="PF13894">
    <property type="entry name" value="zf-C2H2_4"/>
    <property type="match status" value="1"/>
</dbReference>
<accession>A0AAN9KIX9</accession>
<keyword evidence="5" id="KW-0805">Transcription regulation</keyword>
<evidence type="ECO:0000256" key="8">
    <source>
        <dbReference type="SAM" id="MobiDB-lite"/>
    </source>
</evidence>
<keyword evidence="6" id="KW-0804">Transcription</keyword>
<dbReference type="SMART" id="SM00355">
    <property type="entry name" value="ZnF_C2H2"/>
    <property type="match status" value="2"/>
</dbReference>
<keyword evidence="1" id="KW-0479">Metal-binding</keyword>
<reference evidence="10 11" key="1">
    <citation type="submission" date="2024-01" db="EMBL/GenBank/DDBJ databases">
        <title>The genomes of 5 underutilized Papilionoideae crops provide insights into root nodulation and disease resistance.</title>
        <authorList>
            <person name="Yuan L."/>
        </authorList>
    </citation>
    <scope>NUCLEOTIDE SEQUENCE [LARGE SCALE GENOMIC DNA]</scope>
    <source>
        <strain evidence="10">LY-2023</strain>
        <tissue evidence="10">Leaf</tissue>
    </source>
</reference>
<evidence type="ECO:0000256" key="5">
    <source>
        <dbReference type="ARBA" id="ARBA00023015"/>
    </source>
</evidence>
<evidence type="ECO:0000313" key="11">
    <source>
        <dbReference type="Proteomes" id="UP001359559"/>
    </source>
</evidence>
<dbReference type="GO" id="GO:0003700">
    <property type="term" value="F:DNA-binding transcription factor activity"/>
    <property type="evidence" value="ECO:0007669"/>
    <property type="project" value="InterPro"/>
</dbReference>
<feature type="region of interest" description="Disordered" evidence="8">
    <location>
        <begin position="192"/>
        <end position="260"/>
    </location>
</feature>
<gene>
    <name evidence="10" type="ORF">RJT34_00183</name>
</gene>
<evidence type="ECO:0000313" key="10">
    <source>
        <dbReference type="EMBL" id="KAK7316599.1"/>
    </source>
</evidence>
<feature type="compositionally biased region" description="Basic and acidic residues" evidence="8">
    <location>
        <begin position="241"/>
        <end position="260"/>
    </location>
</feature>
<dbReference type="GO" id="GO:0008270">
    <property type="term" value="F:zinc ion binding"/>
    <property type="evidence" value="ECO:0007669"/>
    <property type="project" value="UniProtKB-KW"/>
</dbReference>
<dbReference type="Proteomes" id="UP001359559">
    <property type="component" value="Unassembled WGS sequence"/>
</dbReference>
<keyword evidence="4" id="KW-0862">Zinc</keyword>